<keyword evidence="2" id="KW-0808">Transferase</keyword>
<dbReference type="InterPro" id="IPR029063">
    <property type="entry name" value="SAM-dependent_MTases_sf"/>
</dbReference>
<dbReference type="EC" id="2.1.-.-" evidence="2"/>
<dbReference type="InterPro" id="IPR013216">
    <property type="entry name" value="Methyltransf_11"/>
</dbReference>
<sequence length="149" mass="16489">MLEWAEKIKSSVSQPVPEAPGFPPAYIQERFVGRSGQAAIEEVIPFAQIVSDIGHLTLESKVLDFGVGWGRIARLFQKTVSSDNLYLADVDPEALSLCKETRVRGQAILLDPSGSLPFNDGFFDAIYSYSVFSHLAEASAKHWFRWSAP</sequence>
<dbReference type="Proteomes" id="UP001596042">
    <property type="component" value="Unassembled WGS sequence"/>
</dbReference>
<keyword evidence="2" id="KW-0489">Methyltransferase</keyword>
<dbReference type="Pfam" id="PF08241">
    <property type="entry name" value="Methyltransf_11"/>
    <property type="match status" value="1"/>
</dbReference>
<dbReference type="RefSeq" id="WP_374831436.1">
    <property type="nucleotide sequence ID" value="NZ_JBHEEZ010000008.1"/>
</dbReference>
<dbReference type="Gene3D" id="3.40.50.150">
    <property type="entry name" value="Vaccinia Virus protein VP39"/>
    <property type="match status" value="1"/>
</dbReference>
<feature type="domain" description="Methyltransferase type 11" evidence="1">
    <location>
        <begin position="63"/>
        <end position="138"/>
    </location>
</feature>
<dbReference type="SUPFAM" id="SSF53335">
    <property type="entry name" value="S-adenosyl-L-methionine-dependent methyltransferases"/>
    <property type="match status" value="1"/>
</dbReference>
<accession>A0ABV9H2I9</accession>
<dbReference type="GO" id="GO:0008168">
    <property type="term" value="F:methyltransferase activity"/>
    <property type="evidence" value="ECO:0007669"/>
    <property type="project" value="UniProtKB-KW"/>
</dbReference>
<organism evidence="2 3">
    <name type="scientific">Daeguia caeni</name>
    <dbReference type="NCBI Taxonomy" id="439612"/>
    <lineage>
        <taxon>Bacteria</taxon>
        <taxon>Pseudomonadati</taxon>
        <taxon>Pseudomonadota</taxon>
        <taxon>Alphaproteobacteria</taxon>
        <taxon>Hyphomicrobiales</taxon>
        <taxon>Brucellaceae</taxon>
        <taxon>Daeguia</taxon>
    </lineage>
</organism>
<evidence type="ECO:0000259" key="1">
    <source>
        <dbReference type="Pfam" id="PF08241"/>
    </source>
</evidence>
<gene>
    <name evidence="2" type="ORF">ACFO1V_04620</name>
</gene>
<dbReference type="EMBL" id="JBHSEL010000043">
    <property type="protein sequence ID" value="MFC4624512.1"/>
    <property type="molecule type" value="Genomic_DNA"/>
</dbReference>
<protein>
    <submittedName>
        <fullName evidence="2">Class I SAM-dependent methyltransferase</fullName>
        <ecNumber evidence="2">2.1.-.-</ecNumber>
    </submittedName>
</protein>
<evidence type="ECO:0000313" key="2">
    <source>
        <dbReference type="EMBL" id="MFC4624512.1"/>
    </source>
</evidence>
<comment type="caution">
    <text evidence="2">The sequence shown here is derived from an EMBL/GenBank/DDBJ whole genome shotgun (WGS) entry which is preliminary data.</text>
</comment>
<keyword evidence="3" id="KW-1185">Reference proteome</keyword>
<name>A0ABV9H2I9_9HYPH</name>
<evidence type="ECO:0000313" key="3">
    <source>
        <dbReference type="Proteomes" id="UP001596042"/>
    </source>
</evidence>
<proteinExistence type="predicted"/>
<dbReference type="GO" id="GO:0032259">
    <property type="term" value="P:methylation"/>
    <property type="evidence" value="ECO:0007669"/>
    <property type="project" value="UniProtKB-KW"/>
</dbReference>
<reference evidence="3" key="1">
    <citation type="journal article" date="2019" name="Int. J. Syst. Evol. Microbiol.">
        <title>The Global Catalogue of Microorganisms (GCM) 10K type strain sequencing project: providing services to taxonomists for standard genome sequencing and annotation.</title>
        <authorList>
            <consortium name="The Broad Institute Genomics Platform"/>
            <consortium name="The Broad Institute Genome Sequencing Center for Infectious Disease"/>
            <person name="Wu L."/>
            <person name="Ma J."/>
        </authorList>
    </citation>
    <scope>NUCLEOTIDE SEQUENCE [LARGE SCALE GENOMIC DNA]</scope>
    <source>
        <strain evidence="3">CGMCC 1.15731</strain>
    </source>
</reference>